<dbReference type="InterPro" id="IPR009387">
    <property type="entry name" value="HigB-2"/>
</dbReference>
<accession>A0A923K4Y6</accession>
<dbReference type="PIRSF" id="PIRSF039032">
    <property type="entry name" value="HigB-2"/>
    <property type="match status" value="1"/>
</dbReference>
<comment type="caution">
    <text evidence="1">The sequence shown here is derived from an EMBL/GenBank/DDBJ whole genome shotgun (WGS) entry which is preliminary data.</text>
</comment>
<name>A0A923K4Y6_9PSED</name>
<proteinExistence type="predicted"/>
<reference evidence="2" key="3">
    <citation type="submission" date="2021-06" db="EMBL/GenBank/DDBJ databases">
        <title>Updating the genus Pseudomonas: Description of 43 new species and partition of the Pseudomonas putida group.</title>
        <authorList>
            <person name="Girard L."/>
            <person name="Lood C."/>
            <person name="Vandamme P."/>
            <person name="Rokni-Zadeh H."/>
            <person name="Van Noort V."/>
            <person name="Hofte M."/>
            <person name="Lavigne R."/>
            <person name="De Mot R."/>
        </authorList>
    </citation>
    <scope>NUCLEOTIDE SEQUENCE</scope>
    <source>
        <strain evidence="2">RW4S2</strain>
    </source>
</reference>
<dbReference type="EMBL" id="JABWRP020000010">
    <property type="protein sequence ID" value="MBV4542278.1"/>
    <property type="molecule type" value="Genomic_DNA"/>
</dbReference>
<sequence>MLFIETPIFTKRVKELLEDDTYRLLQVKLMSAPDVGDLIEGTGGLRKLRVAASGHGKRGGARVIYYHFTSGSQIAMLYIFPKNEQSDLSAEQRKVLKNIIEHWRRT</sequence>
<dbReference type="Proteomes" id="UP000628137">
    <property type="component" value="Unassembled WGS sequence"/>
</dbReference>
<evidence type="ECO:0000313" key="2">
    <source>
        <dbReference type="EMBL" id="MBV4542278.1"/>
    </source>
</evidence>
<keyword evidence="3" id="KW-1185">Reference proteome</keyword>
<reference evidence="1" key="2">
    <citation type="submission" date="2020-07" db="EMBL/GenBank/DDBJ databases">
        <authorList>
            <person name="Lood C."/>
            <person name="Girard L."/>
        </authorList>
    </citation>
    <scope>NUCLEOTIDE SEQUENCE</scope>
    <source>
        <strain evidence="1">RW4S2</strain>
    </source>
</reference>
<dbReference type="RefSeq" id="WP_186601318.1">
    <property type="nucleotide sequence ID" value="NZ_JABWRP020000010.1"/>
</dbReference>
<evidence type="ECO:0000313" key="3">
    <source>
        <dbReference type="Proteomes" id="UP000628137"/>
    </source>
</evidence>
<dbReference type="Pfam" id="PF06296">
    <property type="entry name" value="RelE"/>
    <property type="match status" value="1"/>
</dbReference>
<dbReference type="AlphaFoldDB" id="A0A923K4Y6"/>
<dbReference type="EMBL" id="JABWRP010000002">
    <property type="protein sequence ID" value="MBC3469710.1"/>
    <property type="molecule type" value="Genomic_DNA"/>
</dbReference>
<organism evidence="1">
    <name type="scientific">Pseudomonas vlassakiae</name>
    <dbReference type="NCBI Taxonomy" id="485888"/>
    <lineage>
        <taxon>Bacteria</taxon>
        <taxon>Pseudomonadati</taxon>
        <taxon>Pseudomonadota</taxon>
        <taxon>Gammaproteobacteria</taxon>
        <taxon>Pseudomonadales</taxon>
        <taxon>Pseudomonadaceae</taxon>
        <taxon>Pseudomonas</taxon>
    </lineage>
</organism>
<protein>
    <submittedName>
        <fullName evidence="1">Type II toxin-antitoxin system RelE/ParE family toxin</fullName>
    </submittedName>
</protein>
<evidence type="ECO:0000313" key="1">
    <source>
        <dbReference type="EMBL" id="MBC3469710.1"/>
    </source>
</evidence>
<reference evidence="1 3" key="1">
    <citation type="journal article" date="2020" name="Microorganisms">
        <title>Reliable Identification of Environmental Pseudomonas Isolates Using the rpoD Gene.</title>
        <authorList>
            <consortium name="The Broad Institute Genome Sequencing Platform"/>
            <person name="Girard L."/>
            <person name="Lood C."/>
            <person name="Rokni-Zadeh H."/>
            <person name="van Noort V."/>
            <person name="Lavigne R."/>
            <person name="De Mot R."/>
        </authorList>
    </citation>
    <scope>NUCLEOTIDE SEQUENCE</scope>
    <source>
        <strain evidence="1 3">RW4S2</strain>
    </source>
</reference>
<gene>
    <name evidence="2" type="ORF">HU738_014620</name>
    <name evidence="1" type="ORF">HU738_04005</name>
</gene>